<evidence type="ECO:0000313" key="2">
    <source>
        <dbReference type="Proteomes" id="UP001162972"/>
    </source>
</evidence>
<name>A0AAD6P366_9ROSI</name>
<organism evidence="1 2">
    <name type="scientific">Salix udensis</name>
    <dbReference type="NCBI Taxonomy" id="889485"/>
    <lineage>
        <taxon>Eukaryota</taxon>
        <taxon>Viridiplantae</taxon>
        <taxon>Streptophyta</taxon>
        <taxon>Embryophyta</taxon>
        <taxon>Tracheophyta</taxon>
        <taxon>Spermatophyta</taxon>
        <taxon>Magnoliopsida</taxon>
        <taxon>eudicotyledons</taxon>
        <taxon>Gunneridae</taxon>
        <taxon>Pentapetalae</taxon>
        <taxon>rosids</taxon>
        <taxon>fabids</taxon>
        <taxon>Malpighiales</taxon>
        <taxon>Salicaceae</taxon>
        <taxon>Saliceae</taxon>
        <taxon>Salix</taxon>
    </lineage>
</organism>
<proteinExistence type="predicted"/>
<evidence type="ECO:0000313" key="1">
    <source>
        <dbReference type="EMBL" id="KAJ6415047.1"/>
    </source>
</evidence>
<dbReference type="EMBL" id="JAPFFJ010000012">
    <property type="protein sequence ID" value="KAJ6415047.1"/>
    <property type="molecule type" value="Genomic_DNA"/>
</dbReference>
<keyword evidence="2" id="KW-1185">Reference proteome</keyword>
<feature type="non-terminal residue" evidence="1">
    <location>
        <position position="24"/>
    </location>
</feature>
<comment type="caution">
    <text evidence="1">The sequence shown here is derived from an EMBL/GenBank/DDBJ whole genome shotgun (WGS) entry which is preliminary data.</text>
</comment>
<protein>
    <submittedName>
        <fullName evidence="1">Uncharacterized protein</fullName>
    </submittedName>
</protein>
<dbReference type="Proteomes" id="UP001162972">
    <property type="component" value="Chromosome 3"/>
</dbReference>
<accession>A0AAD6P366</accession>
<sequence>MNAGGVTDQLLSQHFRFLSPPCFC</sequence>
<reference evidence="1 2" key="1">
    <citation type="journal article" date="2023" name="Int. J. Mol. Sci.">
        <title>De Novo Assembly and Annotation of 11 Diverse Shrub Willow (Salix) Genomes Reveals Novel Gene Organization in Sex-Linked Regions.</title>
        <authorList>
            <person name="Hyden B."/>
            <person name="Feng K."/>
            <person name="Yates T.B."/>
            <person name="Jawdy S."/>
            <person name="Cereghino C."/>
            <person name="Smart L.B."/>
            <person name="Muchero W."/>
        </authorList>
    </citation>
    <scope>NUCLEOTIDE SEQUENCE [LARGE SCALE GENOMIC DNA]</scope>
    <source>
        <tissue evidence="1">Shoot tip</tissue>
    </source>
</reference>
<dbReference type="AlphaFoldDB" id="A0AAD6P366"/>
<gene>
    <name evidence="1" type="ORF">OIU84_003944</name>
</gene>